<protein>
    <submittedName>
        <fullName evidence="1">Uncharacterized protein</fullName>
    </submittedName>
</protein>
<evidence type="ECO:0000313" key="1">
    <source>
        <dbReference type="EMBL" id="MBB4859162.1"/>
    </source>
</evidence>
<proteinExistence type="predicted"/>
<gene>
    <name evidence="1" type="ORF">HNO88_002491</name>
</gene>
<dbReference type="EMBL" id="JACHLR010000010">
    <property type="protein sequence ID" value="MBB4859162.1"/>
    <property type="molecule type" value="Genomic_DNA"/>
</dbReference>
<dbReference type="Proteomes" id="UP000555448">
    <property type="component" value="Unassembled WGS sequence"/>
</dbReference>
<sequence length="163" mass="18309">MKANAFVDRFDLDLNLRDESLDPLNTPTRRALAALSIGVGPEDAYYAARELREAVQWVHEGEIGGKARLARILSTGCDDYQRCLYFSLAGRGVVRVLDDLMWLEEKLLERAQLTTRLAHDKSRTMPLVNPYVSTKPDGPLVNADPNFVEGPSWYLDPDITGPY</sequence>
<name>A0A7W7NXI7_9SPHN</name>
<dbReference type="RefSeq" id="WP_184245535.1">
    <property type="nucleotide sequence ID" value="NZ_JACHLR010000010.1"/>
</dbReference>
<keyword evidence="2" id="KW-1185">Reference proteome</keyword>
<reference evidence="1 2" key="1">
    <citation type="submission" date="2020-08" db="EMBL/GenBank/DDBJ databases">
        <title>Functional genomics of gut bacteria from endangered species of beetles.</title>
        <authorList>
            <person name="Carlos-Shanley C."/>
        </authorList>
    </citation>
    <scope>NUCLEOTIDE SEQUENCE [LARGE SCALE GENOMIC DNA]</scope>
    <source>
        <strain evidence="1 2">S00245</strain>
    </source>
</reference>
<dbReference type="AlphaFoldDB" id="A0A7W7NXI7"/>
<accession>A0A7W7NXI7</accession>
<evidence type="ECO:0000313" key="2">
    <source>
        <dbReference type="Proteomes" id="UP000555448"/>
    </source>
</evidence>
<organism evidence="1 2">
    <name type="scientific">Novosphingobium chloroacetimidivorans</name>
    <dbReference type="NCBI Taxonomy" id="1428314"/>
    <lineage>
        <taxon>Bacteria</taxon>
        <taxon>Pseudomonadati</taxon>
        <taxon>Pseudomonadota</taxon>
        <taxon>Alphaproteobacteria</taxon>
        <taxon>Sphingomonadales</taxon>
        <taxon>Sphingomonadaceae</taxon>
        <taxon>Novosphingobium</taxon>
    </lineage>
</organism>
<comment type="caution">
    <text evidence="1">The sequence shown here is derived from an EMBL/GenBank/DDBJ whole genome shotgun (WGS) entry which is preliminary data.</text>
</comment>